<dbReference type="PIRSF" id="PIRSF034961">
    <property type="entry name" value="UCP034961_SH3_2"/>
    <property type="match status" value="1"/>
</dbReference>
<keyword evidence="1" id="KW-0728">SH3 domain</keyword>
<protein>
    <recommendedName>
        <fullName evidence="2">SH3 domain-containing protein</fullName>
    </recommendedName>
</protein>
<dbReference type="InterPro" id="IPR014593">
    <property type="entry name" value="UCP034961_SH3_2"/>
</dbReference>
<feature type="domain" description="SH3" evidence="2">
    <location>
        <begin position="64"/>
        <end position="117"/>
    </location>
</feature>
<gene>
    <name evidence="3" type="ORF">SAMN05421804_103219</name>
</gene>
<evidence type="ECO:0000256" key="1">
    <source>
        <dbReference type="ARBA" id="ARBA00022443"/>
    </source>
</evidence>
<dbReference type="InterPro" id="IPR001452">
    <property type="entry name" value="SH3_domain"/>
</dbReference>
<proteinExistence type="predicted"/>
<accession>A0A1G8LY29</accession>
<sequence length="118" mass="13716">MRHLVVKNHIVNEANLIELKKDDRVLRLEEYIGNPVWKNWVYCLSHDTLAEGWIPRAYLKDIGDESILLEDYCSKELAVTVGDVVELVKFVNSWAYCIHERSGNTGWLPLESLEPIFM</sequence>
<dbReference type="SMART" id="SM00326">
    <property type="entry name" value="SH3"/>
    <property type="match status" value="2"/>
</dbReference>
<dbReference type="Proteomes" id="UP000183255">
    <property type="component" value="Unassembled WGS sequence"/>
</dbReference>
<dbReference type="SUPFAM" id="SSF50044">
    <property type="entry name" value="SH3-domain"/>
    <property type="match status" value="2"/>
</dbReference>
<reference evidence="3 4" key="1">
    <citation type="submission" date="2016-10" db="EMBL/GenBank/DDBJ databases">
        <authorList>
            <person name="de Groot N.N."/>
        </authorList>
    </citation>
    <scope>NUCLEOTIDE SEQUENCE [LARGE SCALE GENOMIC DNA]</scope>
    <source>
        <strain evidence="3 4">CGMCC 1.5058</strain>
    </source>
</reference>
<dbReference type="EMBL" id="FNDZ01000003">
    <property type="protein sequence ID" value="SDI60611.1"/>
    <property type="molecule type" value="Genomic_DNA"/>
</dbReference>
<feature type="domain" description="SH3" evidence="2">
    <location>
        <begin position="1"/>
        <end position="63"/>
    </location>
</feature>
<organism evidence="3 4">
    <name type="scientific">Proteiniclasticum ruminis</name>
    <dbReference type="NCBI Taxonomy" id="398199"/>
    <lineage>
        <taxon>Bacteria</taxon>
        <taxon>Bacillati</taxon>
        <taxon>Bacillota</taxon>
        <taxon>Clostridia</taxon>
        <taxon>Eubacteriales</taxon>
        <taxon>Clostridiaceae</taxon>
        <taxon>Proteiniclasticum</taxon>
    </lineage>
</organism>
<evidence type="ECO:0000259" key="2">
    <source>
        <dbReference type="SMART" id="SM00326"/>
    </source>
</evidence>
<dbReference type="InterPro" id="IPR036028">
    <property type="entry name" value="SH3-like_dom_sf"/>
</dbReference>
<evidence type="ECO:0000313" key="3">
    <source>
        <dbReference type="EMBL" id="SDI60611.1"/>
    </source>
</evidence>
<name>A0A1G8LY29_9CLOT</name>
<evidence type="ECO:0000313" key="4">
    <source>
        <dbReference type="Proteomes" id="UP000183255"/>
    </source>
</evidence>
<dbReference type="AlphaFoldDB" id="A0A1G8LY29"/>